<protein>
    <recommendedName>
        <fullName evidence="1">Heterokaryon incompatibility domain-containing protein</fullName>
    </recommendedName>
</protein>
<evidence type="ECO:0000313" key="2">
    <source>
        <dbReference type="EMBL" id="KAL1893339.1"/>
    </source>
</evidence>
<sequence>MSTATTGSAPPRVDNTLPYHGKAVDNNSLRILSIEPGKNDEPIVCKLVEVPFRDKPKFNALSYTWGDSTPSDPKITLNGFPFRVRQNLYDALIFLRQQSASAPQRFWIDAICINQDDVDERNRQVRIMDQIYFRASSVIIWLGQSYAQIEALESDEFIQQKKVFAQVQVDPYWERVWILQEMTKAWSLTVFYGTQSYTWDKFLDQLRGYTDDGGTDQSKTNPLILHQTLRGKEQRGSHKLIDLLKNHIEAKCTDRHDKIYGLLGMATDGAGFPIDYAKSMHELWTDTMVFLNEKKLLSVLDSFVYIGGLVKHLLQVEGDQLQTAATASTKQAGNTYPEQLDTSHLIDVMPEKRHVLDRLSRSPVLHPRAYYMHATVLGSVLRVGPTTECIVGEPDVLSTWKSAIGDLYDPEELDDAHWESDNLLRTLLDTDDDMLANSCKSLPSTVIFPPETFPVNARNAVGIEVEPAGQAEASSSTPVDPKLYYLKALSGITRNKMGVAAGLVKPGDIICEYSKRTLIVRVFHEGPLAGKAAVVGTALTTEEICLNNSHDYTPNTGRIIDRYADIYIGIEALFALSEWKGELKQDSDDDY</sequence>
<name>A0ABR3YZF6_9PEZI</name>
<gene>
    <name evidence="2" type="ORF">Sste5346_006517</name>
</gene>
<evidence type="ECO:0000313" key="3">
    <source>
        <dbReference type="Proteomes" id="UP001583186"/>
    </source>
</evidence>
<organism evidence="2 3">
    <name type="scientific">Sporothrix stenoceras</name>
    <dbReference type="NCBI Taxonomy" id="5173"/>
    <lineage>
        <taxon>Eukaryota</taxon>
        <taxon>Fungi</taxon>
        <taxon>Dikarya</taxon>
        <taxon>Ascomycota</taxon>
        <taxon>Pezizomycotina</taxon>
        <taxon>Sordariomycetes</taxon>
        <taxon>Sordariomycetidae</taxon>
        <taxon>Ophiostomatales</taxon>
        <taxon>Ophiostomataceae</taxon>
        <taxon>Sporothrix</taxon>
    </lineage>
</organism>
<proteinExistence type="predicted"/>
<feature type="domain" description="Heterokaryon incompatibility" evidence="1">
    <location>
        <begin position="58"/>
        <end position="181"/>
    </location>
</feature>
<comment type="caution">
    <text evidence="2">The sequence shown here is derived from an EMBL/GenBank/DDBJ whole genome shotgun (WGS) entry which is preliminary data.</text>
</comment>
<dbReference type="InterPro" id="IPR052895">
    <property type="entry name" value="HetReg/Transcr_Mod"/>
</dbReference>
<keyword evidence="3" id="KW-1185">Reference proteome</keyword>
<dbReference type="PANTHER" id="PTHR24148">
    <property type="entry name" value="ANKYRIN REPEAT DOMAIN-CONTAINING PROTEIN 39 HOMOLOG-RELATED"/>
    <property type="match status" value="1"/>
</dbReference>
<dbReference type="EMBL" id="JAWCUI010000038">
    <property type="protein sequence ID" value="KAL1893339.1"/>
    <property type="molecule type" value="Genomic_DNA"/>
</dbReference>
<dbReference type="InterPro" id="IPR010730">
    <property type="entry name" value="HET"/>
</dbReference>
<reference evidence="2 3" key="1">
    <citation type="journal article" date="2024" name="IMA Fungus">
        <title>IMA Genome - F19 : A genome assembly and annotation guide to empower mycologists, including annotated draft genome sequences of Ceratocystis pirilliformis, Diaporthe australafricana, Fusarium ophioides, Paecilomyces lecythidis, and Sporothrix stenoceras.</title>
        <authorList>
            <person name="Aylward J."/>
            <person name="Wilson A.M."/>
            <person name="Visagie C.M."/>
            <person name="Spraker J."/>
            <person name="Barnes I."/>
            <person name="Buitendag C."/>
            <person name="Ceriani C."/>
            <person name="Del Mar Angel L."/>
            <person name="du Plessis D."/>
            <person name="Fuchs T."/>
            <person name="Gasser K."/>
            <person name="Kramer D."/>
            <person name="Li W."/>
            <person name="Munsamy K."/>
            <person name="Piso A."/>
            <person name="Price J.L."/>
            <person name="Sonnekus B."/>
            <person name="Thomas C."/>
            <person name="van der Nest A."/>
            <person name="van Dijk A."/>
            <person name="van Heerden A."/>
            <person name="van Vuuren N."/>
            <person name="Yilmaz N."/>
            <person name="Duong T.A."/>
            <person name="van der Merwe N.A."/>
            <person name="Wingfield M.J."/>
            <person name="Wingfield B.D."/>
        </authorList>
    </citation>
    <scope>NUCLEOTIDE SEQUENCE [LARGE SCALE GENOMIC DNA]</scope>
    <source>
        <strain evidence="2 3">CMW 5346</strain>
    </source>
</reference>
<dbReference type="PANTHER" id="PTHR24148:SF64">
    <property type="entry name" value="HETEROKARYON INCOMPATIBILITY DOMAIN-CONTAINING PROTEIN"/>
    <property type="match status" value="1"/>
</dbReference>
<dbReference type="Proteomes" id="UP001583186">
    <property type="component" value="Unassembled WGS sequence"/>
</dbReference>
<evidence type="ECO:0000259" key="1">
    <source>
        <dbReference type="Pfam" id="PF06985"/>
    </source>
</evidence>
<accession>A0ABR3YZF6</accession>
<dbReference type="Pfam" id="PF06985">
    <property type="entry name" value="HET"/>
    <property type="match status" value="1"/>
</dbReference>